<dbReference type="EMBL" id="JAOANI010000002">
    <property type="protein sequence ID" value="MCT7357585.1"/>
    <property type="molecule type" value="Genomic_DNA"/>
</dbReference>
<gene>
    <name evidence="1" type="ORF">NYR02_00925</name>
</gene>
<keyword evidence="2" id="KW-1185">Reference proteome</keyword>
<proteinExistence type="predicted"/>
<name>A0A9X2WBZ8_9GAMM</name>
<evidence type="ECO:0000313" key="1">
    <source>
        <dbReference type="EMBL" id="MCT7357585.1"/>
    </source>
</evidence>
<comment type="caution">
    <text evidence="1">The sequence shown here is derived from an EMBL/GenBank/DDBJ whole genome shotgun (WGS) entry which is preliminary data.</text>
</comment>
<dbReference type="AlphaFoldDB" id="A0A9X2WBZ8"/>
<organism evidence="1 2">
    <name type="scientific">Thalassolituus pacificus</name>
    <dbReference type="NCBI Taxonomy" id="2975440"/>
    <lineage>
        <taxon>Bacteria</taxon>
        <taxon>Pseudomonadati</taxon>
        <taxon>Pseudomonadota</taxon>
        <taxon>Gammaproteobacteria</taxon>
        <taxon>Oceanospirillales</taxon>
        <taxon>Oceanospirillaceae</taxon>
        <taxon>Thalassolituus</taxon>
    </lineage>
</organism>
<dbReference type="PROSITE" id="PS51257">
    <property type="entry name" value="PROKAR_LIPOPROTEIN"/>
    <property type="match status" value="1"/>
</dbReference>
<sequence>MHTTVKSCLVALTILLSGCDNDFAALEFGQSVTTERSVYNGSGNTIKPVYRDHLDALLRAEGIDPELVDMRADQASRGLSVVLSTPIFGGISAEQQGMIKQALQNIIVGRTTPLGVHLTLRPNDMQTESAKYRQDAAALVQEYTTNLQVKDVQIGVSYGIADMLNSVMAGSKENKGEAFCSVSMTVDPQLPFVDLKVITSADGQPTHALVKTYKNAYTRYSIPVGIVIAQPELQAKLASHEIQMSTDITHSSAGHLNRKGTKELELQLGTLGEITHEHTKVGYLTHGKLEEKCRQMAAAAGRPFSYHMGDSLDRLTAVSFY</sequence>
<reference evidence="1" key="2">
    <citation type="submission" date="2022-08" db="EMBL/GenBank/DDBJ databases">
        <authorList>
            <person name="Dong C."/>
        </authorList>
    </citation>
    <scope>NUCLEOTIDE SEQUENCE</scope>
    <source>
        <strain evidence="1">59MF3M-4</strain>
    </source>
</reference>
<dbReference type="RefSeq" id="WP_260974518.1">
    <property type="nucleotide sequence ID" value="NZ_JAOANI010000002.1"/>
</dbReference>
<accession>A0A9X2WBZ8</accession>
<reference evidence="1" key="1">
    <citation type="journal article" date="2022" name="Front. Microbiol.">
        <title>Genome-based taxonomic rearrangement of Oceanobacter-related bacteria including the description of Thalassolituus hydrocarbonoclasticus sp. nov. and Thalassolituus pacificus sp. nov. and emended description of the genus Thalassolituus.</title>
        <authorList>
            <person name="Dong C."/>
            <person name="Wei L."/>
            <person name="Wang J."/>
            <person name="Lai Q."/>
            <person name="Huang Z."/>
            <person name="Shao Z."/>
        </authorList>
    </citation>
    <scope>NUCLEOTIDE SEQUENCE</scope>
    <source>
        <strain evidence="1">59MF3M-4</strain>
    </source>
</reference>
<dbReference type="Proteomes" id="UP001147830">
    <property type="component" value="Unassembled WGS sequence"/>
</dbReference>
<evidence type="ECO:0000313" key="2">
    <source>
        <dbReference type="Proteomes" id="UP001147830"/>
    </source>
</evidence>
<protein>
    <submittedName>
        <fullName evidence="1">Uncharacterized protein</fullName>
    </submittedName>
</protein>